<accession>A0A3B1BHT7</accession>
<name>A0A3B1BHT7_9ZZZZ</name>
<dbReference type="EMBL" id="UOFY01000059">
    <property type="protein sequence ID" value="VAX10978.1"/>
    <property type="molecule type" value="Genomic_DNA"/>
</dbReference>
<proteinExistence type="predicted"/>
<dbReference type="AlphaFoldDB" id="A0A3B1BHT7"/>
<protein>
    <submittedName>
        <fullName evidence="1">Uncharacterized protein</fullName>
    </submittedName>
</protein>
<reference evidence="1" key="1">
    <citation type="submission" date="2018-06" db="EMBL/GenBank/DDBJ databases">
        <authorList>
            <person name="Zhirakovskaya E."/>
        </authorList>
    </citation>
    <scope>NUCLEOTIDE SEQUENCE</scope>
</reference>
<gene>
    <name evidence="1" type="ORF">MNBD_GAMMA25-989</name>
</gene>
<sequence length="50" mass="5267">MEIISVSTVLVNVGFGSPNLNILVPNVDNYKALLLQPRGCIEANGGGVRN</sequence>
<evidence type="ECO:0000313" key="1">
    <source>
        <dbReference type="EMBL" id="VAX10978.1"/>
    </source>
</evidence>
<organism evidence="1">
    <name type="scientific">hydrothermal vent metagenome</name>
    <dbReference type="NCBI Taxonomy" id="652676"/>
    <lineage>
        <taxon>unclassified sequences</taxon>
        <taxon>metagenomes</taxon>
        <taxon>ecological metagenomes</taxon>
    </lineage>
</organism>
<feature type="non-terminal residue" evidence="1">
    <location>
        <position position="50"/>
    </location>
</feature>